<dbReference type="KEGG" id="ure:UREG_05353"/>
<dbReference type="VEuPathDB" id="FungiDB:UREG_05353"/>
<dbReference type="InParanoid" id="C4JSB4"/>
<dbReference type="eggNOG" id="ENOG502QRUI">
    <property type="taxonomic scope" value="Eukaryota"/>
</dbReference>
<evidence type="ECO:0000313" key="2">
    <source>
        <dbReference type="EMBL" id="EEP80511.1"/>
    </source>
</evidence>
<dbReference type="Proteomes" id="UP000002058">
    <property type="component" value="Unassembled WGS sequence"/>
</dbReference>
<organism evidence="2 3">
    <name type="scientific">Uncinocarpus reesii (strain UAMH 1704)</name>
    <dbReference type="NCBI Taxonomy" id="336963"/>
    <lineage>
        <taxon>Eukaryota</taxon>
        <taxon>Fungi</taxon>
        <taxon>Dikarya</taxon>
        <taxon>Ascomycota</taxon>
        <taxon>Pezizomycotina</taxon>
        <taxon>Eurotiomycetes</taxon>
        <taxon>Eurotiomycetidae</taxon>
        <taxon>Onygenales</taxon>
        <taxon>Onygenaceae</taxon>
        <taxon>Uncinocarpus</taxon>
    </lineage>
</organism>
<dbReference type="EMBL" id="CH476617">
    <property type="protein sequence ID" value="EEP80511.1"/>
    <property type="molecule type" value="Genomic_DNA"/>
</dbReference>
<dbReference type="InterPro" id="IPR043141">
    <property type="entry name" value="Ribosomal_uL10-like_sf"/>
</dbReference>
<keyword evidence="3" id="KW-1185">Reference proteome</keyword>
<dbReference type="OrthoDB" id="360689at2759"/>
<dbReference type="PANTHER" id="PTHR11560">
    <property type="entry name" value="39S RIBOSOMAL PROTEIN L10, MITOCHONDRIAL"/>
    <property type="match status" value="1"/>
</dbReference>
<sequence>MLSFLRNAFCSTPSLDLPSVLLVVGTFGSCIRVLHLLPEDGTIERLSLTTGSTKFRRGGTKEQAREQIGTITLDHGNGETAWGFLDEIEPRVRKLWDDSLNSKPAQTESIEVIQLANDVLKPDPIGEFERIWASEKRTRPGALCSLYTPTAAMPPRLRLSTCSKLSQSLRHESKRQSRATIGAAFASQFYTPSLNHTRAATTAAAVAATPTSYPPTQPPSHRRPEYRKTQLHRQYTSLLRTMPLILLFQHNNLKSIEWVNIRRELSKALRTVDENHIANGRTDVPPLADAIKMQTINTNIFEVALRVVDFFRPETAGIADSASPIMTHDLSEAAFQAVLNKRGKHELAALLVGPIALVTFPYVSPEHVKAALSILAPSPPTFPAPKRRVNPGYYELETQSGLQKLVLLGARVEGKVFDDEGTRWIGSIEGGMGGLRAQLVHLLQSAGASLTGTLEGAGKSLYLTMESRRSVLEEEQNGGKKEE</sequence>
<reference evidence="3" key="1">
    <citation type="journal article" date="2009" name="Genome Res.">
        <title>Comparative genomic analyses of the human fungal pathogens Coccidioides and their relatives.</title>
        <authorList>
            <person name="Sharpton T.J."/>
            <person name="Stajich J.E."/>
            <person name="Rounsley S.D."/>
            <person name="Gardner M.J."/>
            <person name="Wortman J.R."/>
            <person name="Jordar V.S."/>
            <person name="Maiti R."/>
            <person name="Kodira C.D."/>
            <person name="Neafsey D.E."/>
            <person name="Zeng Q."/>
            <person name="Hung C.-Y."/>
            <person name="McMahan C."/>
            <person name="Muszewska A."/>
            <person name="Grynberg M."/>
            <person name="Mandel M.A."/>
            <person name="Kellner E.M."/>
            <person name="Barker B.M."/>
            <person name="Galgiani J.N."/>
            <person name="Orbach M.J."/>
            <person name="Kirkland T.N."/>
            <person name="Cole G.T."/>
            <person name="Henn M.R."/>
            <person name="Birren B.W."/>
            <person name="Taylor J.W."/>
        </authorList>
    </citation>
    <scope>NUCLEOTIDE SEQUENCE [LARGE SCALE GENOMIC DNA]</scope>
    <source>
        <strain evidence="3">UAMH 1704</strain>
    </source>
</reference>
<evidence type="ECO:0000256" key="1">
    <source>
        <dbReference type="ARBA" id="ARBA00008889"/>
    </source>
</evidence>
<accession>C4JSB4</accession>
<name>C4JSB4_UNCRE</name>
<dbReference type="PROSITE" id="PS51257">
    <property type="entry name" value="PROKAR_LIPOPROTEIN"/>
    <property type="match status" value="1"/>
</dbReference>
<dbReference type="Gene3D" id="3.30.70.1730">
    <property type="match status" value="1"/>
</dbReference>
<dbReference type="RefSeq" id="XP_002584664.1">
    <property type="nucleotide sequence ID" value="XM_002584618.1"/>
</dbReference>
<dbReference type="STRING" id="336963.C4JSB4"/>
<dbReference type="HOGENOM" id="CLU_044515_0_0_1"/>
<evidence type="ECO:0000313" key="3">
    <source>
        <dbReference type="Proteomes" id="UP000002058"/>
    </source>
</evidence>
<dbReference type="SUPFAM" id="SSF160369">
    <property type="entry name" value="Ribosomal protein L10-like"/>
    <property type="match status" value="1"/>
</dbReference>
<dbReference type="GeneID" id="8440534"/>
<proteinExistence type="inferred from homology"/>
<dbReference type="AlphaFoldDB" id="C4JSB4"/>
<gene>
    <name evidence="2" type="ORF">UREG_05353</name>
</gene>
<protein>
    <submittedName>
        <fullName evidence="2">Uncharacterized protein</fullName>
    </submittedName>
</protein>
<comment type="similarity">
    <text evidence="1">Belongs to the universal ribosomal protein uL10 family.</text>
</comment>
<dbReference type="InterPro" id="IPR047865">
    <property type="entry name" value="Ribosomal_uL10_bac_type"/>
</dbReference>